<dbReference type="Proteomes" id="UP000006727">
    <property type="component" value="Chromosome 3"/>
</dbReference>
<dbReference type="PANTHER" id="PTHR11909">
    <property type="entry name" value="CASEIN KINASE-RELATED"/>
    <property type="match status" value="1"/>
</dbReference>
<dbReference type="InParanoid" id="A0A2K1KXP5"/>
<keyword evidence="4" id="KW-1185">Reference proteome</keyword>
<dbReference type="EMBL" id="ABEU02000003">
    <property type="protein sequence ID" value="PNR58565.1"/>
    <property type="molecule type" value="Genomic_DNA"/>
</dbReference>
<sequence length="113" mass="13337">MKSIWTENWMSLLLLRPCTTTRWRDGTTGQHVEYDQRLDVFRGTVRYASMHAHMERTRSRKDDLGSLAYTLGDNKGFLVWKKKMATSLEMLCCFCPVPFLNRRLGDGRKYEVR</sequence>
<organism evidence="2">
    <name type="scientific">Physcomitrium patens</name>
    <name type="common">Spreading-leaved earth moss</name>
    <name type="synonym">Physcomitrella patens</name>
    <dbReference type="NCBI Taxonomy" id="3218"/>
    <lineage>
        <taxon>Eukaryota</taxon>
        <taxon>Viridiplantae</taxon>
        <taxon>Streptophyta</taxon>
        <taxon>Embryophyta</taxon>
        <taxon>Bryophyta</taxon>
        <taxon>Bryophytina</taxon>
        <taxon>Bryopsida</taxon>
        <taxon>Funariidae</taxon>
        <taxon>Funariales</taxon>
        <taxon>Funariaceae</taxon>
        <taxon>Physcomitrium</taxon>
    </lineage>
</organism>
<reference evidence="3" key="3">
    <citation type="submission" date="2020-12" db="UniProtKB">
        <authorList>
            <consortium name="EnsemblPlants"/>
        </authorList>
    </citation>
    <scope>IDENTIFICATION</scope>
</reference>
<keyword evidence="1" id="KW-0732">Signal</keyword>
<evidence type="ECO:0000256" key="1">
    <source>
        <dbReference type="SAM" id="SignalP"/>
    </source>
</evidence>
<gene>
    <name evidence="2" type="ORF">PHYPA_005560</name>
</gene>
<proteinExistence type="predicted"/>
<reference evidence="2 4" key="1">
    <citation type="journal article" date="2008" name="Science">
        <title>The Physcomitrella genome reveals evolutionary insights into the conquest of land by plants.</title>
        <authorList>
            <person name="Rensing S."/>
            <person name="Lang D."/>
            <person name="Zimmer A."/>
            <person name="Terry A."/>
            <person name="Salamov A."/>
            <person name="Shapiro H."/>
            <person name="Nishiyama T."/>
            <person name="Perroud P.-F."/>
            <person name="Lindquist E."/>
            <person name="Kamisugi Y."/>
            <person name="Tanahashi T."/>
            <person name="Sakakibara K."/>
            <person name="Fujita T."/>
            <person name="Oishi K."/>
            <person name="Shin-I T."/>
            <person name="Kuroki Y."/>
            <person name="Toyoda A."/>
            <person name="Suzuki Y."/>
            <person name="Hashimoto A."/>
            <person name="Yamaguchi K."/>
            <person name="Sugano A."/>
            <person name="Kohara Y."/>
            <person name="Fujiyama A."/>
            <person name="Anterola A."/>
            <person name="Aoki S."/>
            <person name="Ashton N."/>
            <person name="Barbazuk W.B."/>
            <person name="Barker E."/>
            <person name="Bennetzen J."/>
            <person name="Bezanilla M."/>
            <person name="Blankenship R."/>
            <person name="Cho S.H."/>
            <person name="Dutcher S."/>
            <person name="Estelle M."/>
            <person name="Fawcett J.A."/>
            <person name="Gundlach H."/>
            <person name="Hanada K."/>
            <person name="Heyl A."/>
            <person name="Hicks K.A."/>
            <person name="Hugh J."/>
            <person name="Lohr M."/>
            <person name="Mayer K."/>
            <person name="Melkozernov A."/>
            <person name="Murata T."/>
            <person name="Nelson D."/>
            <person name="Pils B."/>
            <person name="Prigge M."/>
            <person name="Reiss B."/>
            <person name="Renner T."/>
            <person name="Rombauts S."/>
            <person name="Rushton P."/>
            <person name="Sanderfoot A."/>
            <person name="Schween G."/>
            <person name="Shiu S.-H."/>
            <person name="Stueber K."/>
            <person name="Theodoulou F.L."/>
            <person name="Tu H."/>
            <person name="Van de Peer Y."/>
            <person name="Verrier P.J."/>
            <person name="Waters E."/>
            <person name="Wood A."/>
            <person name="Yang L."/>
            <person name="Cove D."/>
            <person name="Cuming A."/>
            <person name="Hasebe M."/>
            <person name="Lucas S."/>
            <person name="Mishler D.B."/>
            <person name="Reski R."/>
            <person name="Grigoriev I."/>
            <person name="Quatrano R.S."/>
            <person name="Boore J.L."/>
        </authorList>
    </citation>
    <scope>NUCLEOTIDE SEQUENCE [LARGE SCALE GENOMIC DNA]</scope>
    <source>
        <strain evidence="3 4">cv. Gransden 2004</strain>
    </source>
</reference>
<evidence type="ECO:0000313" key="2">
    <source>
        <dbReference type="EMBL" id="PNR58565.1"/>
    </source>
</evidence>
<dbReference type="InterPro" id="IPR050235">
    <property type="entry name" value="CK1_Ser-Thr_kinase"/>
</dbReference>
<name>A0A2K1KXP5_PHYPA</name>
<dbReference type="PaxDb" id="3218-PP1S1655_2V6.1"/>
<dbReference type="Gene3D" id="1.10.510.10">
    <property type="entry name" value="Transferase(Phosphotransferase) domain 1"/>
    <property type="match status" value="1"/>
</dbReference>
<dbReference type="STRING" id="3218.A0A2K1KXP5"/>
<evidence type="ECO:0000313" key="4">
    <source>
        <dbReference type="Proteomes" id="UP000006727"/>
    </source>
</evidence>
<accession>A0A2K1KXP5</accession>
<reference evidence="2 4" key="2">
    <citation type="journal article" date="2018" name="Plant J.">
        <title>The Physcomitrella patens chromosome-scale assembly reveals moss genome structure and evolution.</title>
        <authorList>
            <person name="Lang D."/>
            <person name="Ullrich K.K."/>
            <person name="Murat F."/>
            <person name="Fuchs J."/>
            <person name="Jenkins J."/>
            <person name="Haas F.B."/>
            <person name="Piednoel M."/>
            <person name="Gundlach H."/>
            <person name="Van Bel M."/>
            <person name="Meyberg R."/>
            <person name="Vives C."/>
            <person name="Morata J."/>
            <person name="Symeonidi A."/>
            <person name="Hiss M."/>
            <person name="Muchero W."/>
            <person name="Kamisugi Y."/>
            <person name="Saleh O."/>
            <person name="Blanc G."/>
            <person name="Decker E.L."/>
            <person name="van Gessel N."/>
            <person name="Grimwood J."/>
            <person name="Hayes R.D."/>
            <person name="Graham S.W."/>
            <person name="Gunter L.E."/>
            <person name="McDaniel S.F."/>
            <person name="Hoernstein S.N.W."/>
            <person name="Larsson A."/>
            <person name="Li F.W."/>
            <person name="Perroud P.F."/>
            <person name="Phillips J."/>
            <person name="Ranjan P."/>
            <person name="Rokshar D.S."/>
            <person name="Rothfels C.J."/>
            <person name="Schneider L."/>
            <person name="Shu S."/>
            <person name="Stevenson D.W."/>
            <person name="Thummler F."/>
            <person name="Tillich M."/>
            <person name="Villarreal Aguilar J.C."/>
            <person name="Widiez T."/>
            <person name="Wong G.K."/>
            <person name="Wymore A."/>
            <person name="Zhang Y."/>
            <person name="Zimmer A.D."/>
            <person name="Quatrano R.S."/>
            <person name="Mayer K.F.X."/>
            <person name="Goodstein D."/>
            <person name="Casacuberta J.M."/>
            <person name="Vandepoele K."/>
            <person name="Reski R."/>
            <person name="Cuming A.C."/>
            <person name="Tuskan G.A."/>
            <person name="Maumus F."/>
            <person name="Salse J."/>
            <person name="Schmutz J."/>
            <person name="Rensing S.A."/>
        </authorList>
    </citation>
    <scope>NUCLEOTIDE SEQUENCE [LARGE SCALE GENOMIC DNA]</scope>
    <source>
        <strain evidence="3 4">cv. Gransden 2004</strain>
    </source>
</reference>
<protein>
    <submittedName>
        <fullName evidence="2 3">Uncharacterized protein</fullName>
    </submittedName>
</protein>
<feature type="signal peptide" evidence="1">
    <location>
        <begin position="1"/>
        <end position="20"/>
    </location>
</feature>
<dbReference type="AlphaFoldDB" id="A0A2K1KXP5"/>
<dbReference type="EnsemblPlants" id="Pp3c3_38350V3.1">
    <property type="protein sequence ID" value="Pp3c3_38350V3.1"/>
    <property type="gene ID" value="Pp3c3_38350"/>
</dbReference>
<dbReference type="Gramene" id="Pp3c3_38350V3.1">
    <property type="protein sequence ID" value="Pp3c3_38350V3.1"/>
    <property type="gene ID" value="Pp3c3_38350"/>
</dbReference>
<evidence type="ECO:0000313" key="3">
    <source>
        <dbReference type="EnsemblPlants" id="Pp3c3_38350V3.1"/>
    </source>
</evidence>
<feature type="chain" id="PRO_5036319097" evidence="1">
    <location>
        <begin position="21"/>
        <end position="113"/>
    </location>
</feature>